<dbReference type="Proteomes" id="UP000179807">
    <property type="component" value="Unassembled WGS sequence"/>
</dbReference>
<name>A0A1J4L2Q2_9EUKA</name>
<sequence length="85" mass="9635">MSQKVISVLDLEDDVKNGIEISTSDAQFIQNLPNLPSECTDSEILDWLRRVKTNSQASKKLTDSEIPQILHDLENMEKDLDSIFS</sequence>
<comment type="caution">
    <text evidence="1">The sequence shown here is derived from an EMBL/GenBank/DDBJ whole genome shotgun (WGS) entry which is preliminary data.</text>
</comment>
<dbReference type="AlphaFoldDB" id="A0A1J4L2Q2"/>
<reference evidence="1" key="1">
    <citation type="submission" date="2016-10" db="EMBL/GenBank/DDBJ databases">
        <authorList>
            <person name="Benchimol M."/>
            <person name="Almeida L.G."/>
            <person name="Vasconcelos A.T."/>
            <person name="Perreira-Neves A."/>
            <person name="Rosa I.A."/>
            <person name="Tasca T."/>
            <person name="Bogo M.R."/>
            <person name="de Souza W."/>
        </authorList>
    </citation>
    <scope>NUCLEOTIDE SEQUENCE [LARGE SCALE GENOMIC DNA]</scope>
    <source>
        <strain evidence="1">K</strain>
    </source>
</reference>
<evidence type="ECO:0000313" key="1">
    <source>
        <dbReference type="EMBL" id="OHT16230.1"/>
    </source>
</evidence>
<keyword evidence="2" id="KW-1185">Reference proteome</keyword>
<proteinExistence type="predicted"/>
<evidence type="ECO:0000313" key="2">
    <source>
        <dbReference type="Proteomes" id="UP000179807"/>
    </source>
</evidence>
<dbReference type="RefSeq" id="XP_068369366.1">
    <property type="nucleotide sequence ID" value="XM_068514063.1"/>
</dbReference>
<organism evidence="1 2">
    <name type="scientific">Tritrichomonas foetus</name>
    <dbReference type="NCBI Taxonomy" id="1144522"/>
    <lineage>
        <taxon>Eukaryota</taxon>
        <taxon>Metamonada</taxon>
        <taxon>Parabasalia</taxon>
        <taxon>Tritrichomonadida</taxon>
        <taxon>Tritrichomonadidae</taxon>
        <taxon>Tritrichomonas</taxon>
    </lineage>
</organism>
<dbReference type="VEuPathDB" id="TrichDB:TRFO_41971"/>
<accession>A0A1J4L2Q2</accession>
<dbReference type="GeneID" id="94848767"/>
<protein>
    <submittedName>
        <fullName evidence="1">Uncharacterized protein</fullName>
    </submittedName>
</protein>
<gene>
    <name evidence="1" type="ORF">TRFO_41971</name>
</gene>
<dbReference type="EMBL" id="MLAK01000133">
    <property type="protein sequence ID" value="OHT16230.1"/>
    <property type="molecule type" value="Genomic_DNA"/>
</dbReference>